<dbReference type="EMBL" id="RWGY01000013">
    <property type="protein sequence ID" value="TVU25280.1"/>
    <property type="molecule type" value="Genomic_DNA"/>
</dbReference>
<comment type="caution">
    <text evidence="2">The sequence shown here is derived from an EMBL/GenBank/DDBJ whole genome shotgun (WGS) entry which is preliminary data.</text>
</comment>
<dbReference type="Gramene" id="TVU25280">
    <property type="protein sequence ID" value="TVU25280"/>
    <property type="gene ID" value="EJB05_27772"/>
</dbReference>
<sequence length="106" mass="11776">MFSGFLSSLFTSFQDSLFLQQISSHAFARRRDVAWLHGGITAAVRQAFTNPSNHGCRRSNLPARKTLRWLLGVNSHRVICSCAESNTGDEDNPSMGSRYALQKGTE</sequence>
<reference evidence="2 3" key="1">
    <citation type="journal article" date="2019" name="Sci. Rep.">
        <title>A high-quality genome of Eragrostis curvula grass provides insights into Poaceae evolution and supports new strategies to enhance forage quality.</title>
        <authorList>
            <person name="Carballo J."/>
            <person name="Santos B.A.C.M."/>
            <person name="Zappacosta D."/>
            <person name="Garbus I."/>
            <person name="Selva J.P."/>
            <person name="Gallo C.A."/>
            <person name="Diaz A."/>
            <person name="Albertini E."/>
            <person name="Caccamo M."/>
            <person name="Echenique V."/>
        </authorList>
    </citation>
    <scope>NUCLEOTIDE SEQUENCE [LARGE SCALE GENOMIC DNA]</scope>
    <source>
        <strain evidence="3">cv. Victoria</strain>
        <tissue evidence="2">Leaf</tissue>
    </source>
</reference>
<dbReference type="AlphaFoldDB" id="A0A5J9UQF7"/>
<gene>
    <name evidence="2" type="ORF">EJB05_27772</name>
</gene>
<evidence type="ECO:0000313" key="2">
    <source>
        <dbReference type="EMBL" id="TVU25280.1"/>
    </source>
</evidence>
<name>A0A5J9UQF7_9POAL</name>
<organism evidence="2 3">
    <name type="scientific">Eragrostis curvula</name>
    <name type="common">weeping love grass</name>
    <dbReference type="NCBI Taxonomy" id="38414"/>
    <lineage>
        <taxon>Eukaryota</taxon>
        <taxon>Viridiplantae</taxon>
        <taxon>Streptophyta</taxon>
        <taxon>Embryophyta</taxon>
        <taxon>Tracheophyta</taxon>
        <taxon>Spermatophyta</taxon>
        <taxon>Magnoliopsida</taxon>
        <taxon>Liliopsida</taxon>
        <taxon>Poales</taxon>
        <taxon>Poaceae</taxon>
        <taxon>PACMAD clade</taxon>
        <taxon>Chloridoideae</taxon>
        <taxon>Eragrostideae</taxon>
        <taxon>Eragrostidinae</taxon>
        <taxon>Eragrostis</taxon>
    </lineage>
</organism>
<evidence type="ECO:0000256" key="1">
    <source>
        <dbReference type="SAM" id="MobiDB-lite"/>
    </source>
</evidence>
<dbReference type="Proteomes" id="UP000324897">
    <property type="component" value="Chromosome 2"/>
</dbReference>
<keyword evidence="3" id="KW-1185">Reference proteome</keyword>
<proteinExistence type="predicted"/>
<protein>
    <submittedName>
        <fullName evidence="2">Uncharacterized protein</fullName>
    </submittedName>
</protein>
<feature type="region of interest" description="Disordered" evidence="1">
    <location>
        <begin position="85"/>
        <end position="106"/>
    </location>
</feature>
<feature type="non-terminal residue" evidence="2">
    <location>
        <position position="106"/>
    </location>
</feature>
<accession>A0A5J9UQF7</accession>
<evidence type="ECO:0000313" key="3">
    <source>
        <dbReference type="Proteomes" id="UP000324897"/>
    </source>
</evidence>